<feature type="domain" description="OmpR/PhoB-type" evidence="5">
    <location>
        <begin position="4"/>
        <end position="102"/>
    </location>
</feature>
<evidence type="ECO:0000259" key="4">
    <source>
        <dbReference type="PROSITE" id="PS50948"/>
    </source>
</evidence>
<keyword evidence="7" id="KW-1185">Reference proteome</keyword>
<keyword evidence="3" id="KW-1133">Transmembrane helix</keyword>
<gene>
    <name evidence="6" type="ORF">ACFQDM_05885</name>
</gene>
<feature type="domain" description="Apple" evidence="4">
    <location>
        <begin position="157"/>
        <end position="235"/>
    </location>
</feature>
<dbReference type="Pfam" id="PF00486">
    <property type="entry name" value="Trans_reg_C"/>
    <property type="match status" value="1"/>
</dbReference>
<dbReference type="RefSeq" id="WP_377376737.1">
    <property type="nucleotide sequence ID" value="NZ_JBHSSW010000005.1"/>
</dbReference>
<evidence type="ECO:0000313" key="7">
    <source>
        <dbReference type="Proteomes" id="UP001596303"/>
    </source>
</evidence>
<evidence type="ECO:0000256" key="3">
    <source>
        <dbReference type="SAM" id="Phobius"/>
    </source>
</evidence>
<comment type="caution">
    <text evidence="6">The sequence shown here is derived from an EMBL/GenBank/DDBJ whole genome shotgun (WGS) entry which is preliminary data.</text>
</comment>
<evidence type="ECO:0000313" key="6">
    <source>
        <dbReference type="EMBL" id="MFC6197598.1"/>
    </source>
</evidence>
<dbReference type="PROSITE" id="PS51755">
    <property type="entry name" value="OMPR_PHOB"/>
    <property type="match status" value="1"/>
</dbReference>
<dbReference type="InterPro" id="IPR016032">
    <property type="entry name" value="Sig_transdc_resp-reg_C-effctor"/>
</dbReference>
<dbReference type="InterPro" id="IPR036388">
    <property type="entry name" value="WH-like_DNA-bd_sf"/>
</dbReference>
<accession>A0ABW1S8R9</accession>
<dbReference type="Gene3D" id="1.10.10.10">
    <property type="entry name" value="Winged helix-like DNA-binding domain superfamily/Winged helix DNA-binding domain"/>
    <property type="match status" value="1"/>
</dbReference>
<sequence length="242" mass="27188">MAKQTIYHFEDFALNATRLQLFRQGESIRLEPQVIRLLALLVQNADRVVTKDEINQEIWNGRIVSDASLASRLRAARSAIGDNGQEQRLIRTLPNVGVQFVGHVTVDAPPLEETGFFYRAALVLRRLWLQLVAGGAVIALAAGLIWFLAFWLPFWQVARHFEKVPDAAISGYNDIFMTPGSLKGCMKACLEATEIECRSFDFYKKVNNCDLSNATAEEVGGLRTDYPGNPYDHYARKRPGTQ</sequence>
<dbReference type="InterPro" id="IPR003609">
    <property type="entry name" value="Pan_app"/>
</dbReference>
<dbReference type="Gene3D" id="3.50.4.10">
    <property type="entry name" value="Hepatocyte Growth Factor"/>
    <property type="match status" value="1"/>
</dbReference>
<dbReference type="CDD" id="cd00383">
    <property type="entry name" value="trans_reg_C"/>
    <property type="match status" value="1"/>
</dbReference>
<dbReference type="CDD" id="cd01099">
    <property type="entry name" value="PAN_AP_HGF"/>
    <property type="match status" value="1"/>
</dbReference>
<dbReference type="SMART" id="SM00862">
    <property type="entry name" value="Trans_reg_C"/>
    <property type="match status" value="1"/>
</dbReference>
<dbReference type="EMBL" id="JBHSSW010000005">
    <property type="protein sequence ID" value="MFC6197598.1"/>
    <property type="molecule type" value="Genomic_DNA"/>
</dbReference>
<keyword evidence="1 2" id="KW-0238">DNA-binding</keyword>
<dbReference type="PROSITE" id="PS50948">
    <property type="entry name" value="PAN"/>
    <property type="match status" value="1"/>
</dbReference>
<organism evidence="6 7">
    <name type="scientific">Ponticaulis profundi</name>
    <dbReference type="NCBI Taxonomy" id="2665222"/>
    <lineage>
        <taxon>Bacteria</taxon>
        <taxon>Pseudomonadati</taxon>
        <taxon>Pseudomonadota</taxon>
        <taxon>Alphaproteobacteria</taxon>
        <taxon>Hyphomonadales</taxon>
        <taxon>Hyphomonadaceae</taxon>
        <taxon>Ponticaulis</taxon>
    </lineage>
</organism>
<dbReference type="SUPFAM" id="SSF57414">
    <property type="entry name" value="Hairpin loop containing domain-like"/>
    <property type="match status" value="1"/>
</dbReference>
<evidence type="ECO:0000259" key="5">
    <source>
        <dbReference type="PROSITE" id="PS51755"/>
    </source>
</evidence>
<feature type="DNA-binding region" description="OmpR/PhoB-type" evidence="2">
    <location>
        <begin position="4"/>
        <end position="102"/>
    </location>
</feature>
<evidence type="ECO:0000256" key="2">
    <source>
        <dbReference type="PROSITE-ProRule" id="PRU01091"/>
    </source>
</evidence>
<keyword evidence="3" id="KW-0812">Transmembrane</keyword>
<dbReference type="Proteomes" id="UP001596303">
    <property type="component" value="Unassembled WGS sequence"/>
</dbReference>
<dbReference type="Pfam" id="PF00024">
    <property type="entry name" value="PAN_1"/>
    <property type="match status" value="1"/>
</dbReference>
<dbReference type="SMART" id="SM00473">
    <property type="entry name" value="PAN_AP"/>
    <property type="match status" value="1"/>
</dbReference>
<name>A0ABW1S8R9_9PROT</name>
<dbReference type="SUPFAM" id="SSF46894">
    <property type="entry name" value="C-terminal effector domain of the bipartite response regulators"/>
    <property type="match status" value="1"/>
</dbReference>
<reference evidence="7" key="1">
    <citation type="journal article" date="2019" name="Int. J. Syst. Evol. Microbiol.">
        <title>The Global Catalogue of Microorganisms (GCM) 10K type strain sequencing project: providing services to taxonomists for standard genome sequencing and annotation.</title>
        <authorList>
            <consortium name="The Broad Institute Genomics Platform"/>
            <consortium name="The Broad Institute Genome Sequencing Center for Infectious Disease"/>
            <person name="Wu L."/>
            <person name="Ma J."/>
        </authorList>
    </citation>
    <scope>NUCLEOTIDE SEQUENCE [LARGE SCALE GENOMIC DNA]</scope>
    <source>
        <strain evidence="7">CGMCC-1.15741</strain>
    </source>
</reference>
<protein>
    <submittedName>
        <fullName evidence="6">Winged helix-turn-helix domain-containing protein</fullName>
    </submittedName>
</protein>
<keyword evidence="3" id="KW-0472">Membrane</keyword>
<evidence type="ECO:0000256" key="1">
    <source>
        <dbReference type="ARBA" id="ARBA00023125"/>
    </source>
</evidence>
<proteinExistence type="predicted"/>
<feature type="transmembrane region" description="Helical" evidence="3">
    <location>
        <begin position="127"/>
        <end position="152"/>
    </location>
</feature>
<dbReference type="InterPro" id="IPR001867">
    <property type="entry name" value="OmpR/PhoB-type_DNA-bd"/>
</dbReference>